<dbReference type="EMBL" id="JAFBRM010000001">
    <property type="protein sequence ID" value="MBM1712612.1"/>
    <property type="molecule type" value="Genomic_DNA"/>
</dbReference>
<comment type="caution">
    <text evidence="1">The sequence shown here is derived from an EMBL/GenBank/DDBJ whole genome shotgun (WGS) entry which is preliminary data.</text>
</comment>
<evidence type="ECO:0000313" key="1">
    <source>
        <dbReference type="EMBL" id="MBM1712612.1"/>
    </source>
</evidence>
<name>A0AAE2VWA7_9RHOB</name>
<evidence type="ECO:0000313" key="2">
    <source>
        <dbReference type="Proteomes" id="UP000732193"/>
    </source>
</evidence>
<organism evidence="1 2">
    <name type="scientific">Sulfitobacter geojensis</name>
    <dbReference type="NCBI Taxonomy" id="1342299"/>
    <lineage>
        <taxon>Bacteria</taxon>
        <taxon>Pseudomonadati</taxon>
        <taxon>Pseudomonadota</taxon>
        <taxon>Alphaproteobacteria</taxon>
        <taxon>Rhodobacterales</taxon>
        <taxon>Roseobacteraceae</taxon>
        <taxon>Sulfitobacter</taxon>
    </lineage>
</organism>
<gene>
    <name evidence="1" type="ORF">JQV55_03460</name>
</gene>
<accession>A0AAE2VWA7</accession>
<protein>
    <submittedName>
        <fullName evidence="1">Uncharacterized protein</fullName>
    </submittedName>
</protein>
<keyword evidence="2" id="KW-1185">Reference proteome</keyword>
<dbReference type="AlphaFoldDB" id="A0AAE2VWA7"/>
<reference evidence="1 2" key="1">
    <citation type="submission" date="2021-01" db="EMBL/GenBank/DDBJ databases">
        <title>Diatom-associated Roseobacters Show Island Model of Population Structure.</title>
        <authorList>
            <person name="Qu L."/>
            <person name="Feng X."/>
            <person name="Chen Y."/>
            <person name="Li L."/>
            <person name="Wang X."/>
            <person name="Hu Z."/>
            <person name="Wang H."/>
            <person name="Luo H."/>
        </authorList>
    </citation>
    <scope>NUCLEOTIDE SEQUENCE [LARGE SCALE GENOMIC DNA]</scope>
    <source>
        <strain evidence="1 2">TR60-84</strain>
    </source>
</reference>
<sequence length="82" mass="8937">MYEPVFFGDNYLQFRGFNMGGFDAMLPQKHFCGQIFETATGETSQAQDPAFDNRSALIDPCGTIAILRTPAVVATFGGLPAR</sequence>
<dbReference type="RefSeq" id="WP_203241246.1">
    <property type="nucleotide sequence ID" value="NZ_JAFBRH010000001.1"/>
</dbReference>
<proteinExistence type="predicted"/>
<dbReference type="Proteomes" id="UP000732193">
    <property type="component" value="Unassembled WGS sequence"/>
</dbReference>